<dbReference type="EMBL" id="UOEK01000254">
    <property type="protein sequence ID" value="VAW03242.1"/>
    <property type="molecule type" value="Genomic_DNA"/>
</dbReference>
<dbReference type="GO" id="GO:0051287">
    <property type="term" value="F:NAD binding"/>
    <property type="evidence" value="ECO:0007669"/>
    <property type="project" value="InterPro"/>
</dbReference>
<gene>
    <name evidence="2" type="ORF">MNBD_ACTINO02-65</name>
</gene>
<dbReference type="InterPro" id="IPR001135">
    <property type="entry name" value="NADH_Q_OxRdtase_suD"/>
</dbReference>
<dbReference type="GO" id="GO:0016651">
    <property type="term" value="F:oxidoreductase activity, acting on NAD(P)H"/>
    <property type="evidence" value="ECO:0007669"/>
    <property type="project" value="InterPro"/>
</dbReference>
<feature type="domain" description="NADH-quinone oxidoreductase subunit D" evidence="1">
    <location>
        <begin position="289"/>
        <end position="368"/>
    </location>
</feature>
<reference evidence="2" key="1">
    <citation type="submission" date="2018-06" db="EMBL/GenBank/DDBJ databases">
        <authorList>
            <person name="Zhirakovskaya E."/>
        </authorList>
    </citation>
    <scope>NUCLEOTIDE SEQUENCE</scope>
</reference>
<evidence type="ECO:0000313" key="2">
    <source>
        <dbReference type="EMBL" id="VAW03242.1"/>
    </source>
</evidence>
<dbReference type="Gene3D" id="3.40.50.12280">
    <property type="match status" value="1"/>
</dbReference>
<accession>A0A3B0SLT8</accession>
<name>A0A3B0SLT8_9ZZZZ</name>
<protein>
    <recommendedName>
        <fullName evidence="1">NADH-quinone oxidoreductase subunit D domain-containing protein</fullName>
    </recommendedName>
</protein>
<dbReference type="Gene3D" id="1.10.645.10">
    <property type="entry name" value="Cytochrome-c3 Hydrogenase, chain B"/>
    <property type="match status" value="1"/>
</dbReference>
<organism evidence="2">
    <name type="scientific">hydrothermal vent metagenome</name>
    <dbReference type="NCBI Taxonomy" id="652676"/>
    <lineage>
        <taxon>unclassified sequences</taxon>
        <taxon>metagenomes</taxon>
        <taxon>ecological metagenomes</taxon>
    </lineage>
</organism>
<dbReference type="Pfam" id="PF00346">
    <property type="entry name" value="Complex1_49kDa"/>
    <property type="match status" value="1"/>
</dbReference>
<dbReference type="SUPFAM" id="SSF56770">
    <property type="entry name" value="HydA/Nqo6-like"/>
    <property type="match status" value="1"/>
</dbReference>
<dbReference type="InterPro" id="IPR029014">
    <property type="entry name" value="NiFe-Hase_large"/>
</dbReference>
<proteinExistence type="predicted"/>
<dbReference type="AlphaFoldDB" id="A0A3B0SLT8"/>
<dbReference type="GO" id="GO:0048038">
    <property type="term" value="F:quinone binding"/>
    <property type="evidence" value="ECO:0007669"/>
    <property type="project" value="InterPro"/>
</dbReference>
<sequence length="426" mass="45365">MELKERLAHLAKTGDVPVFAVVGSGHRSPVRRLRLSDGINLVASPRHAAVLLVAGTLTEAATETVSRVHDQMAGPRVTVGWNHPEPSIVPLAENVVGGVPDVTAAIRQQFANVLTGTTPGEPPLLPNVDPVEWRGVGPYGHGGAGMTGGNPYGRPLPLRAPARDTLELDQLPITIGPWFAGFPPGLALRVLLQGDVVQGLEVDSTRFVSDGPGGVFERALREPTLIRDLEMDRARHHLEWMADALLICGVDRLALRADRLASTIEAGDVQRVDRLIASVRRSLLRPMTMRGVGVLPPDVDLTGLGPVARAAGVAEDARAAEDGYDDLGFTPVTHSAGDAWARFSQRAQETTQAIDLAGRAGNRIAFGNGAVEAPDGLHRVEGARPADRFVAMLEVVLNGEEWGDLVTTIQSFDIDMESVSAPKDVP</sequence>
<dbReference type="SUPFAM" id="SSF56762">
    <property type="entry name" value="HydB/Nqo4-like"/>
    <property type="match status" value="1"/>
</dbReference>
<evidence type="ECO:0000259" key="1">
    <source>
        <dbReference type="Pfam" id="PF00346"/>
    </source>
</evidence>